<dbReference type="Proteomes" id="UP000233524">
    <property type="component" value="Unassembled WGS sequence"/>
</dbReference>
<comment type="caution">
    <text evidence="2">The sequence shown here is derived from an EMBL/GenBank/DDBJ whole genome shotgun (WGS) entry which is preliminary data.</text>
</comment>
<dbReference type="PANTHER" id="PTHR36440">
    <property type="entry name" value="PUTATIVE (AFU_ORTHOLOGUE AFUA_8G07350)-RELATED"/>
    <property type="match status" value="1"/>
</dbReference>
<dbReference type="EMBL" id="NLAX01001139">
    <property type="protein sequence ID" value="PKS06014.1"/>
    <property type="molecule type" value="Genomic_DNA"/>
</dbReference>
<dbReference type="InterPro" id="IPR053146">
    <property type="entry name" value="QDO-like"/>
</dbReference>
<sequence>MPIPVKTTPPDARTSYIIDQLEGERITIPGSKGVFRILASEKQTGDGIAVFQSGAVLSDAPGFHWHEEAHDVFLCTKGFIKLWNGDKCRIMGPGDFAYIPPKVIHNPELLGPHTEQYGLISPANWVDFFRYVSEPYDGILAPATDNRDLRALLVPKVIAAKDRFDVHFVRDPNFVPPEVGDWLPEENELPKEALTPYFLKANMGPRWMVGGVMSRPFIRANHVQGKFAISSIESSSLYKAAPLARWFTFPKVDHCFCVLEGLLKIKLKGQEEWDTVREGQTVVLSAGETFTLEFGSRYVRAFSFTNGPGIEEVIHAAGASVEDVILPDEVADVDEEQFKKACDDLNVTIESL</sequence>
<dbReference type="CDD" id="cd02215">
    <property type="entry name" value="cupin_QDO_N_C"/>
    <property type="match status" value="1"/>
</dbReference>
<reference evidence="2 3" key="1">
    <citation type="journal article" date="2017" name="G3 (Bethesda)">
        <title>First Draft Genome Sequence of the Pathogenic Fungus Lomentospora prolificans (Formerly Scedosporium prolificans).</title>
        <authorList>
            <person name="Luo R."/>
            <person name="Zimin A."/>
            <person name="Workman R."/>
            <person name="Fan Y."/>
            <person name="Pertea G."/>
            <person name="Grossman N."/>
            <person name="Wear M.P."/>
            <person name="Jia B."/>
            <person name="Miller H."/>
            <person name="Casadevall A."/>
            <person name="Timp W."/>
            <person name="Zhang S.X."/>
            <person name="Salzberg S.L."/>
        </authorList>
    </citation>
    <scope>NUCLEOTIDE SEQUENCE [LARGE SCALE GENOMIC DNA]</scope>
    <source>
        <strain evidence="2 3">JHH-5317</strain>
    </source>
</reference>
<evidence type="ECO:0000313" key="3">
    <source>
        <dbReference type="Proteomes" id="UP000233524"/>
    </source>
</evidence>
<feature type="domain" description="Cupin type-2" evidence="1">
    <location>
        <begin position="61"/>
        <end position="109"/>
    </location>
</feature>
<name>A0A2N3N0R4_9PEZI</name>
<dbReference type="VEuPathDB" id="FungiDB:jhhlp_007848"/>
<gene>
    <name evidence="2" type="ORF">jhhlp_007848</name>
</gene>
<evidence type="ECO:0000313" key="2">
    <source>
        <dbReference type="EMBL" id="PKS06014.1"/>
    </source>
</evidence>
<dbReference type="InterPro" id="IPR011051">
    <property type="entry name" value="RmlC_Cupin_sf"/>
</dbReference>
<protein>
    <recommendedName>
        <fullName evidence="1">Cupin type-2 domain-containing protein</fullName>
    </recommendedName>
</protein>
<dbReference type="InterPro" id="IPR014710">
    <property type="entry name" value="RmlC-like_jellyroll"/>
</dbReference>
<dbReference type="SUPFAM" id="SSF51182">
    <property type="entry name" value="RmlC-like cupins"/>
    <property type="match status" value="1"/>
</dbReference>
<dbReference type="Gene3D" id="2.60.120.10">
    <property type="entry name" value="Jelly Rolls"/>
    <property type="match status" value="2"/>
</dbReference>
<proteinExistence type="predicted"/>
<dbReference type="OrthoDB" id="2588190at2759"/>
<keyword evidence="3" id="KW-1185">Reference proteome</keyword>
<dbReference type="Pfam" id="PF07883">
    <property type="entry name" value="Cupin_2"/>
    <property type="match status" value="1"/>
</dbReference>
<dbReference type="PANTHER" id="PTHR36440:SF1">
    <property type="entry name" value="PUTATIVE (AFU_ORTHOLOGUE AFUA_8G07350)-RELATED"/>
    <property type="match status" value="1"/>
</dbReference>
<accession>A0A2N3N0R4</accession>
<dbReference type="AlphaFoldDB" id="A0A2N3N0R4"/>
<dbReference type="STRING" id="41688.A0A2N3N0R4"/>
<dbReference type="InParanoid" id="A0A2N3N0R4"/>
<evidence type="ECO:0000259" key="1">
    <source>
        <dbReference type="Pfam" id="PF07883"/>
    </source>
</evidence>
<dbReference type="InterPro" id="IPR013096">
    <property type="entry name" value="Cupin_2"/>
</dbReference>
<organism evidence="2 3">
    <name type="scientific">Lomentospora prolificans</name>
    <dbReference type="NCBI Taxonomy" id="41688"/>
    <lineage>
        <taxon>Eukaryota</taxon>
        <taxon>Fungi</taxon>
        <taxon>Dikarya</taxon>
        <taxon>Ascomycota</taxon>
        <taxon>Pezizomycotina</taxon>
        <taxon>Sordariomycetes</taxon>
        <taxon>Hypocreomycetidae</taxon>
        <taxon>Microascales</taxon>
        <taxon>Microascaceae</taxon>
        <taxon>Lomentospora</taxon>
    </lineage>
</organism>